<evidence type="ECO:0000313" key="3">
    <source>
        <dbReference type="Proteomes" id="UP000588111"/>
    </source>
</evidence>
<organism evidence="2 3">
    <name type="scientific">Psychrobacter luti</name>
    <dbReference type="NCBI Taxonomy" id="198481"/>
    <lineage>
        <taxon>Bacteria</taxon>
        <taxon>Pseudomonadati</taxon>
        <taxon>Pseudomonadota</taxon>
        <taxon>Gammaproteobacteria</taxon>
        <taxon>Moraxellales</taxon>
        <taxon>Moraxellaceae</taxon>
        <taxon>Psychrobacter</taxon>
    </lineage>
</organism>
<accession>A0A839TCH3</accession>
<keyword evidence="3" id="KW-1185">Reference proteome</keyword>
<dbReference type="EMBL" id="JACHXL010000001">
    <property type="protein sequence ID" value="MBB3106126.1"/>
    <property type="molecule type" value="Genomic_DNA"/>
</dbReference>
<comment type="caution">
    <text evidence="2">The sequence shown here is derived from an EMBL/GenBank/DDBJ whole genome shotgun (WGS) entry which is preliminary data.</text>
</comment>
<keyword evidence="1" id="KW-0175">Coiled coil</keyword>
<dbReference type="Proteomes" id="UP000588111">
    <property type="component" value="Unassembled WGS sequence"/>
</dbReference>
<sequence length="189" mass="22326">MYWVIGAVAVAGVVAWLNSEEQAACTNYHASSRRLSTETSQRQQQIAERRANYEKNQNFYEHIELHHASHLTADALYKELESHKKIVAMLREKQQSFGQCIGELKQQRDAAKSDQKQFIKEQLKQMREQLNEAKEYLVMLSEEKEHKLTQIRQINNATREYKLYIRDYCGEKGRDWYERSAERARLRAS</sequence>
<dbReference type="RefSeq" id="WP_183618549.1">
    <property type="nucleotide sequence ID" value="NZ_CAJHAH010000002.1"/>
</dbReference>
<feature type="coiled-coil region" evidence="1">
    <location>
        <begin position="73"/>
        <end position="143"/>
    </location>
</feature>
<dbReference type="AlphaFoldDB" id="A0A839TCH3"/>
<gene>
    <name evidence="2" type="ORF">FHS24_000617</name>
</gene>
<reference evidence="2 3" key="1">
    <citation type="submission" date="2020-08" db="EMBL/GenBank/DDBJ databases">
        <title>Genomic Encyclopedia of Type Strains, Phase III (KMG-III): the genomes of soil and plant-associated and newly described type strains.</title>
        <authorList>
            <person name="Whitman W."/>
        </authorList>
    </citation>
    <scope>NUCLEOTIDE SEQUENCE [LARGE SCALE GENOMIC DNA]</scope>
    <source>
        <strain evidence="2 3">CECT 5885</strain>
    </source>
</reference>
<name>A0A839TCH3_9GAMM</name>
<protein>
    <submittedName>
        <fullName evidence="2">Chromosome segregation ATPase</fullName>
    </submittedName>
</protein>
<proteinExistence type="predicted"/>
<evidence type="ECO:0000313" key="2">
    <source>
        <dbReference type="EMBL" id="MBB3106126.1"/>
    </source>
</evidence>
<evidence type="ECO:0000256" key="1">
    <source>
        <dbReference type="SAM" id="Coils"/>
    </source>
</evidence>